<reference evidence="2 3" key="1">
    <citation type="submission" date="2017-10" db="EMBL/GenBank/DDBJ databases">
        <authorList>
            <person name="Banno H."/>
            <person name="Chua N.-H."/>
        </authorList>
    </citation>
    <scope>NUCLEOTIDE SEQUENCE [LARGE SCALE GENOMIC DNA]</scope>
    <source>
        <strain evidence="2 3">YW11</strain>
    </source>
</reference>
<dbReference type="RefSeq" id="WP_099095870.1">
    <property type="nucleotide sequence ID" value="NZ_PDNU01000022.1"/>
</dbReference>
<feature type="region of interest" description="Disordered" evidence="1">
    <location>
        <begin position="340"/>
        <end position="365"/>
    </location>
</feature>
<evidence type="ECO:0008006" key="4">
    <source>
        <dbReference type="Google" id="ProtNLM"/>
    </source>
</evidence>
<dbReference type="AlphaFoldDB" id="A0A2C6Y1D9"/>
<name>A0A2C6Y1D9_9PROT</name>
<evidence type="ECO:0000313" key="2">
    <source>
        <dbReference type="EMBL" id="PHK94602.1"/>
    </source>
</evidence>
<keyword evidence="3" id="KW-1185">Reference proteome</keyword>
<accession>A0A2C6Y1D9</accession>
<protein>
    <recommendedName>
        <fullName evidence="4">PIN domain-containing protein</fullName>
    </recommendedName>
</protein>
<gene>
    <name evidence="2" type="ORF">CR162_12455</name>
</gene>
<dbReference type="Proteomes" id="UP000223527">
    <property type="component" value="Unassembled WGS sequence"/>
</dbReference>
<sequence>MIVFPDTNFFLHHQDPAAIPWAQITGDDHIRLVICRNTARELDKKKFELQGRPQKRARKYAAVIAEVVETKQPVELRAADPRVTLEMAPPRPGAWAVPPDLEAPFILGDDAFVADVLHFRDVIGEDCTVLTADSGPLEKAAGHGLPVVRTTRPGWQLPDEPDTRDKRIKELERRLEEMEGDGPAIAVEVRLQDAPARVVPLDVVRYPVLAEERVEALLAELQARHPRVVEFPRPTEADEKDPFTPAAGQPFDLAELEGPFDWVGPTEKQLATYNTAYDTWLEEARALIDNLPKQRQRPEFDASFKFCLENVGVAAAEGVRVSLEATAGLLLKDLDDGPKKKAAGKANAVAQPVPTSLRPPPKAPGWRKIYREVAQPTPDTVKPNRTMSVLEAMRIAEAGGAYGSALAEHERMQKIMRDAGLGPLPGMPGLHGSEMLSGLGYRSPMEELRVPVDSLFPRQPKPRDPEDFYWRGGAPVRLQARWDLECELLRHHVQPRVWTQAVVARLDRLPGNGGSIRVEVHARNLKRPFTRDVPVRISVRDEDTEALVRAALFGPSTG</sequence>
<dbReference type="OrthoDB" id="7056217at2"/>
<dbReference type="EMBL" id="PDNU01000022">
    <property type="protein sequence ID" value="PHK94602.1"/>
    <property type="molecule type" value="Genomic_DNA"/>
</dbReference>
<evidence type="ECO:0000313" key="3">
    <source>
        <dbReference type="Proteomes" id="UP000223527"/>
    </source>
</evidence>
<organism evidence="2 3">
    <name type="scientific">Teichococcus rhizosphaerae</name>
    <dbReference type="NCBI Taxonomy" id="1335062"/>
    <lineage>
        <taxon>Bacteria</taxon>
        <taxon>Pseudomonadati</taxon>
        <taxon>Pseudomonadota</taxon>
        <taxon>Alphaproteobacteria</taxon>
        <taxon>Acetobacterales</taxon>
        <taxon>Roseomonadaceae</taxon>
        <taxon>Roseomonas</taxon>
    </lineage>
</organism>
<proteinExistence type="predicted"/>
<evidence type="ECO:0000256" key="1">
    <source>
        <dbReference type="SAM" id="MobiDB-lite"/>
    </source>
</evidence>
<comment type="caution">
    <text evidence="2">The sequence shown here is derived from an EMBL/GenBank/DDBJ whole genome shotgun (WGS) entry which is preliminary data.</text>
</comment>